<sequence>TQYAVYVKAVTLTMVENDHIRGAKSEILYIRTNASVNREVEPSLSAQRQPELLHCALAAAASGRLPLPAQLLLQRQNPHQEVCRRHHRH</sequence>
<protein>
    <submittedName>
        <fullName evidence="1">IGF1R isoform 13</fullName>
    </submittedName>
</protein>
<accession>A0A2J8L7D8</accession>
<dbReference type="Proteomes" id="UP000236370">
    <property type="component" value="Unassembled WGS sequence"/>
</dbReference>
<dbReference type="InterPro" id="IPR013783">
    <property type="entry name" value="Ig-like_fold"/>
</dbReference>
<reference evidence="1 2" key="1">
    <citation type="submission" date="2017-12" db="EMBL/GenBank/DDBJ databases">
        <title>High-resolution comparative analysis of great ape genomes.</title>
        <authorList>
            <person name="Pollen A."/>
            <person name="Hastie A."/>
            <person name="Hormozdiari F."/>
            <person name="Dougherty M."/>
            <person name="Liu R."/>
            <person name="Chaisson M."/>
            <person name="Hoppe E."/>
            <person name="Hill C."/>
            <person name="Pang A."/>
            <person name="Hillier L."/>
            <person name="Baker C."/>
            <person name="Armstrong J."/>
            <person name="Shendure J."/>
            <person name="Paten B."/>
            <person name="Wilson R."/>
            <person name="Chao H."/>
            <person name="Schneider V."/>
            <person name="Ventura M."/>
            <person name="Kronenberg Z."/>
            <person name="Murali S."/>
            <person name="Gordon D."/>
            <person name="Cantsilieris S."/>
            <person name="Munson K."/>
            <person name="Nelson B."/>
            <person name="Raja A."/>
            <person name="Underwood J."/>
            <person name="Diekhans M."/>
            <person name="Fiddes I."/>
            <person name="Haussler D."/>
            <person name="Eichler E."/>
        </authorList>
    </citation>
    <scope>NUCLEOTIDE SEQUENCE [LARGE SCALE GENOMIC DNA]</scope>
    <source>
        <strain evidence="1">Yerkes chimp pedigree #C0471</strain>
    </source>
</reference>
<dbReference type="Gene3D" id="2.60.40.10">
    <property type="entry name" value="Immunoglobulins"/>
    <property type="match status" value="1"/>
</dbReference>
<feature type="non-terminal residue" evidence="1">
    <location>
        <position position="1"/>
    </location>
</feature>
<organism evidence="1 2">
    <name type="scientific">Pan troglodytes</name>
    <name type="common">Chimpanzee</name>
    <dbReference type="NCBI Taxonomy" id="9598"/>
    <lineage>
        <taxon>Eukaryota</taxon>
        <taxon>Metazoa</taxon>
        <taxon>Chordata</taxon>
        <taxon>Craniata</taxon>
        <taxon>Vertebrata</taxon>
        <taxon>Euteleostomi</taxon>
        <taxon>Mammalia</taxon>
        <taxon>Eutheria</taxon>
        <taxon>Euarchontoglires</taxon>
        <taxon>Primates</taxon>
        <taxon>Haplorrhini</taxon>
        <taxon>Catarrhini</taxon>
        <taxon>Hominidae</taxon>
        <taxon>Pan</taxon>
    </lineage>
</organism>
<proteinExistence type="predicted"/>
<dbReference type="AlphaFoldDB" id="A0A2J8L7D8"/>
<evidence type="ECO:0000313" key="2">
    <source>
        <dbReference type="Proteomes" id="UP000236370"/>
    </source>
</evidence>
<gene>
    <name evidence="1" type="ORF">CK820_G0031936</name>
</gene>
<evidence type="ECO:0000313" key="1">
    <source>
        <dbReference type="EMBL" id="PNI43171.1"/>
    </source>
</evidence>
<dbReference type="EMBL" id="NBAG03000304">
    <property type="protein sequence ID" value="PNI43171.1"/>
    <property type="molecule type" value="Genomic_DNA"/>
</dbReference>
<name>A0A2J8L7D8_PANTR</name>
<comment type="caution">
    <text evidence="1">The sequence shown here is derived from an EMBL/GenBank/DDBJ whole genome shotgun (WGS) entry which is preliminary data.</text>
</comment>